<dbReference type="EMBL" id="JBJQOH010000006">
    <property type="protein sequence ID" value="KAL3684039.1"/>
    <property type="molecule type" value="Genomic_DNA"/>
</dbReference>
<feature type="region of interest" description="Disordered" evidence="17">
    <location>
        <begin position="40"/>
        <end position="66"/>
    </location>
</feature>
<comment type="subunit">
    <text evidence="16">Complex I is composed of 45 different subunits. Interacts with BCAP31.</text>
</comment>
<evidence type="ECO:0000256" key="10">
    <source>
        <dbReference type="ARBA" id="ARBA00022982"/>
    </source>
</evidence>
<keyword evidence="7" id="KW-0812">Transmembrane</keyword>
<keyword evidence="10" id="KW-0249">Electron transport</keyword>
<sequence length="130" mass="14110">MTKNFDTGQRLKKRSEAGGAMSRIMTSAGGLVRRALKTQVRRGGGGGGSWFGPGTQEGPNGILFNETPLAPGEVRRWEDWELPYYFTGIATVVLLTVGLSAKPDTRIETWARKQALERLEAASKGEEAEA</sequence>
<evidence type="ECO:0000256" key="16">
    <source>
        <dbReference type="ARBA" id="ARBA00046528"/>
    </source>
</evidence>
<accession>A0ABD3H1P9</accession>
<dbReference type="AlphaFoldDB" id="A0ABD3H1P9"/>
<evidence type="ECO:0000256" key="2">
    <source>
        <dbReference type="ARBA" id="ARBA00004434"/>
    </source>
</evidence>
<evidence type="ECO:0000256" key="17">
    <source>
        <dbReference type="SAM" id="MobiDB-lite"/>
    </source>
</evidence>
<evidence type="ECO:0000256" key="14">
    <source>
        <dbReference type="ARBA" id="ARBA00030753"/>
    </source>
</evidence>
<comment type="function">
    <text evidence="1">Accessory subunit of the mitochondrial membrane respiratory chain NADH dehydrogenase (Complex I), that is believed not to be involved in catalysis. Complex I functions in the transfer of electrons from NADH to the respiratory chain. The immediate electron acceptor for the enzyme is believed to be ubiquinone.</text>
</comment>
<evidence type="ECO:0000256" key="13">
    <source>
        <dbReference type="ARBA" id="ARBA00023136"/>
    </source>
</evidence>
<reference evidence="18 19" key="1">
    <citation type="submission" date="2024-09" db="EMBL/GenBank/DDBJ databases">
        <title>Chromosome-scale assembly of Riccia sorocarpa.</title>
        <authorList>
            <person name="Paukszto L."/>
        </authorList>
    </citation>
    <scope>NUCLEOTIDE SEQUENCE [LARGE SCALE GENOMIC DNA]</scope>
    <source>
        <strain evidence="18">LP-2024</strain>
        <tissue evidence="18">Aerial parts of the thallus</tissue>
    </source>
</reference>
<dbReference type="Proteomes" id="UP001633002">
    <property type="component" value="Unassembled WGS sequence"/>
</dbReference>
<keyword evidence="9" id="KW-0809">Transit peptide</keyword>
<evidence type="ECO:0000256" key="8">
    <source>
        <dbReference type="ARBA" id="ARBA00022792"/>
    </source>
</evidence>
<name>A0ABD3H1P9_9MARC</name>
<evidence type="ECO:0000256" key="4">
    <source>
        <dbReference type="ARBA" id="ARBA00018632"/>
    </source>
</evidence>
<evidence type="ECO:0000256" key="7">
    <source>
        <dbReference type="ARBA" id="ARBA00022692"/>
    </source>
</evidence>
<evidence type="ECO:0000256" key="9">
    <source>
        <dbReference type="ARBA" id="ARBA00022946"/>
    </source>
</evidence>
<evidence type="ECO:0000256" key="6">
    <source>
        <dbReference type="ARBA" id="ARBA00022660"/>
    </source>
</evidence>
<evidence type="ECO:0000256" key="3">
    <source>
        <dbReference type="ARBA" id="ARBA00008915"/>
    </source>
</evidence>
<comment type="similarity">
    <text evidence="3">Belongs to the complex I NDUFB11 subunit family.</text>
</comment>
<feature type="compositionally biased region" description="Gly residues" evidence="17">
    <location>
        <begin position="42"/>
        <end position="51"/>
    </location>
</feature>
<proteinExistence type="inferred from homology"/>
<dbReference type="PANTHER" id="PTHR40637:SF1">
    <property type="entry name" value="ESSS SUBUNIT OF NADH:UBIQUINONE OXIDOREDUCTASE (COMPLEX I) PROTEIN"/>
    <property type="match status" value="1"/>
</dbReference>
<comment type="subcellular location">
    <subcellularLocation>
        <location evidence="2">Mitochondrion inner membrane</location>
        <topology evidence="2">Single-pass membrane protein</topology>
    </subcellularLocation>
</comment>
<protein>
    <recommendedName>
        <fullName evidence="4">NADH dehydrogenase [ubiquinone] 1 beta subcomplex subunit 11, mitochondrial</fullName>
    </recommendedName>
    <alternativeName>
        <fullName evidence="15">Complex I-ESSS</fullName>
    </alternativeName>
    <alternativeName>
        <fullName evidence="14">NADH-ubiquinone oxidoreductase ESSS subunit</fullName>
    </alternativeName>
</protein>
<evidence type="ECO:0000256" key="15">
    <source>
        <dbReference type="ARBA" id="ARBA00031387"/>
    </source>
</evidence>
<evidence type="ECO:0000256" key="12">
    <source>
        <dbReference type="ARBA" id="ARBA00023128"/>
    </source>
</evidence>
<organism evidence="18 19">
    <name type="scientific">Riccia sorocarpa</name>
    <dbReference type="NCBI Taxonomy" id="122646"/>
    <lineage>
        <taxon>Eukaryota</taxon>
        <taxon>Viridiplantae</taxon>
        <taxon>Streptophyta</taxon>
        <taxon>Embryophyta</taxon>
        <taxon>Marchantiophyta</taxon>
        <taxon>Marchantiopsida</taxon>
        <taxon>Marchantiidae</taxon>
        <taxon>Marchantiales</taxon>
        <taxon>Ricciaceae</taxon>
        <taxon>Riccia</taxon>
    </lineage>
</organism>
<dbReference type="PANTHER" id="PTHR40637">
    <property type="entry name" value="ESSS SUBUNIT OF NADH:UBIQUINONE OXIDOREDUCTASE (COMPLEX I) PROTEIN"/>
    <property type="match status" value="1"/>
</dbReference>
<keyword evidence="6" id="KW-0679">Respiratory chain</keyword>
<keyword evidence="19" id="KW-1185">Reference proteome</keyword>
<evidence type="ECO:0000313" key="19">
    <source>
        <dbReference type="Proteomes" id="UP001633002"/>
    </source>
</evidence>
<keyword evidence="11" id="KW-1133">Transmembrane helix</keyword>
<keyword evidence="5" id="KW-0813">Transport</keyword>
<dbReference type="InterPro" id="IPR019329">
    <property type="entry name" value="NADH_UbQ_OxRdtase_ESSS_su"/>
</dbReference>
<dbReference type="GO" id="GO:0005743">
    <property type="term" value="C:mitochondrial inner membrane"/>
    <property type="evidence" value="ECO:0007669"/>
    <property type="project" value="UniProtKB-SubCell"/>
</dbReference>
<evidence type="ECO:0000256" key="1">
    <source>
        <dbReference type="ARBA" id="ARBA00003195"/>
    </source>
</evidence>
<evidence type="ECO:0000256" key="5">
    <source>
        <dbReference type="ARBA" id="ARBA00022448"/>
    </source>
</evidence>
<dbReference type="Pfam" id="PF10183">
    <property type="entry name" value="ESSS"/>
    <property type="match status" value="1"/>
</dbReference>
<comment type="caution">
    <text evidence="18">The sequence shown here is derived from an EMBL/GenBank/DDBJ whole genome shotgun (WGS) entry which is preliminary data.</text>
</comment>
<keyword evidence="13" id="KW-0472">Membrane</keyword>
<keyword evidence="8" id="KW-0999">Mitochondrion inner membrane</keyword>
<gene>
    <name evidence="18" type="ORF">R1sor_002061</name>
</gene>
<keyword evidence="12" id="KW-0496">Mitochondrion</keyword>
<evidence type="ECO:0000256" key="11">
    <source>
        <dbReference type="ARBA" id="ARBA00022989"/>
    </source>
</evidence>
<evidence type="ECO:0000313" key="18">
    <source>
        <dbReference type="EMBL" id="KAL3684039.1"/>
    </source>
</evidence>